<keyword evidence="2" id="KW-1185">Reference proteome</keyword>
<gene>
    <name evidence="1" type="ORF">BFW38_03570</name>
</gene>
<protein>
    <recommendedName>
        <fullName evidence="3">DUF2797 domain-containing protein</fullName>
    </recommendedName>
</protein>
<name>A0A1E2V6Y0_9GAMM</name>
<reference evidence="1 2" key="1">
    <citation type="submission" date="2016-08" db="EMBL/GenBank/DDBJ databases">
        <authorList>
            <person name="Seilhamer J.J."/>
        </authorList>
    </citation>
    <scope>NUCLEOTIDE SEQUENCE [LARGE SCALE GENOMIC DNA]</scope>
    <source>
        <strain evidence="1 2">PH27A</strain>
    </source>
</reference>
<evidence type="ECO:0008006" key="3">
    <source>
        <dbReference type="Google" id="ProtNLM"/>
    </source>
</evidence>
<accession>A0A1E2V6Y0</accession>
<organism evidence="1 2">
    <name type="scientific">Terasakiispira papahanaumokuakeensis</name>
    <dbReference type="NCBI Taxonomy" id="197479"/>
    <lineage>
        <taxon>Bacteria</taxon>
        <taxon>Pseudomonadati</taxon>
        <taxon>Pseudomonadota</taxon>
        <taxon>Gammaproteobacteria</taxon>
        <taxon>Oceanospirillales</taxon>
        <taxon>Terasakiispira</taxon>
    </lineage>
</organism>
<dbReference type="Proteomes" id="UP000094291">
    <property type="component" value="Unassembled WGS sequence"/>
</dbReference>
<dbReference type="Pfam" id="PF10977">
    <property type="entry name" value="DUF2797"/>
    <property type="match status" value="1"/>
</dbReference>
<comment type="caution">
    <text evidence="1">The sequence shown here is derived from an EMBL/GenBank/DDBJ whole genome shotgun (WGS) entry which is preliminary data.</text>
</comment>
<evidence type="ECO:0000313" key="2">
    <source>
        <dbReference type="Proteomes" id="UP000094291"/>
    </source>
</evidence>
<dbReference type="EMBL" id="MDTQ01000001">
    <property type="protein sequence ID" value="ODC02759.1"/>
    <property type="molecule type" value="Genomic_DNA"/>
</dbReference>
<evidence type="ECO:0000313" key="1">
    <source>
        <dbReference type="EMBL" id="ODC02759.1"/>
    </source>
</evidence>
<proteinExistence type="predicted"/>
<dbReference type="AlphaFoldDB" id="A0A1E2V6Y0"/>
<dbReference type="InterPro" id="IPR021246">
    <property type="entry name" value="DUF2797"/>
</dbReference>
<dbReference type="RefSeq" id="WP_068997154.1">
    <property type="nucleotide sequence ID" value="NZ_MDTQ01000001.1"/>
</dbReference>
<dbReference type="OrthoDB" id="9775734at2"/>
<dbReference type="STRING" id="197479.BFW38_03570"/>
<sequence length="302" mass="33518">MDELMGVSGHLRKMATTHQPASDGPNVHYQLRLDDQQWSLMSLLGQSIQLIFSGQIQCIHCGRATRKSFSQGYCYPCFKSLAQCDSCIVKPETCHYHLGTCREPQWGRDHCFQPHVVYLANSSGLKVGITRGTQVPTRWMDQGASAALPVLQVPDRLASGQAEMTFKDSVNDRTAWQAMLKNQVPDLSLEEERDRLLAEYHDRLSASLGTAPQVLIESVRHFHYPVLEYPTKVKSLNPEKSPVIEGTLMGIKGQYLILDTGVINLRKFGGYDVTLLADALTETDDETASLSISASSGQTSLF</sequence>